<protein>
    <submittedName>
        <fullName evidence="6">Monooxygenase FAD-binding protein</fullName>
    </submittedName>
</protein>
<dbReference type="SUPFAM" id="SSF51905">
    <property type="entry name" value="FAD/NAD(P)-binding domain"/>
    <property type="match status" value="1"/>
</dbReference>
<gene>
    <name evidence="6" type="ORF">LEL_01893</name>
</gene>
<feature type="domain" description="FAD-binding" evidence="5">
    <location>
        <begin position="8"/>
        <end position="356"/>
    </location>
</feature>
<dbReference type="Pfam" id="PF21274">
    <property type="entry name" value="Rng_hyd_C"/>
    <property type="match status" value="1"/>
</dbReference>
<dbReference type="InterPro" id="IPR036188">
    <property type="entry name" value="FAD/NAD-bd_sf"/>
</dbReference>
<dbReference type="GO" id="GO:0016709">
    <property type="term" value="F:oxidoreductase activity, acting on paired donors, with incorporation or reduction of molecular oxygen, NAD(P)H as one donor, and incorporation of one atom of oxygen"/>
    <property type="evidence" value="ECO:0007669"/>
    <property type="project" value="UniProtKB-ARBA"/>
</dbReference>
<keyword evidence="3" id="KW-0560">Oxidoreductase</keyword>
<dbReference type="Gene3D" id="3.40.30.120">
    <property type="match status" value="1"/>
</dbReference>
<dbReference type="Gene3D" id="3.30.9.10">
    <property type="entry name" value="D-Amino Acid Oxidase, subunit A, domain 2"/>
    <property type="match status" value="1"/>
</dbReference>
<keyword evidence="4" id="KW-1133">Transmembrane helix</keyword>
<dbReference type="PRINTS" id="PR00420">
    <property type="entry name" value="RNGMNOXGNASE"/>
</dbReference>
<dbReference type="AlphaFoldDB" id="A0A162L003"/>
<dbReference type="EMBL" id="AZHF01000001">
    <property type="protein sequence ID" value="OAA82348.1"/>
    <property type="molecule type" value="Genomic_DNA"/>
</dbReference>
<dbReference type="PANTHER" id="PTHR43004:SF6">
    <property type="entry name" value="FAD_NAD(P)-BINDING OXIDOREDUCTASE FAMILY PROTEIN"/>
    <property type="match status" value="1"/>
</dbReference>
<sequence length="608" mass="66674">MSQHTATAPVVIVGAGAAGCTLALLLARRNIPTILVEQRTEPRMHPAAHVINARTLEIWYEASPELVHKVQSKVPPIDDYNTIRWCTDIHAESLGELSLLAYPELVRESLDHSPFRISHLGQHLLTPLLWGAVESEDLIEFRRGWRANMVGQAVNLTKPGQLAVEAVARYIVAADGANSQLRDAADIVMEGPVLANMGSVFFKAPSLHATASSRPLLSWIYNPKFCGVMIAHSDDDFVVMTPYLHRAQEIAQDSRAYWTKLLPDVIGNDTEHKIHSAGTWTMTSQTASSFRRDKLLLIGDAAHRFPHTGGFGLNSGVQDAHNIAWKIAAILHSGAPDSLLDTYETERKPVVTRFAAQSMSNHFKLDEVTTELGISNRMLHHVTTIAGNPWLSWIPNRLAAAIADFLTSAQISRASILVDPRPDAEKVRQSIAKRIPGQLEHFASPGLEFGYSYQSSLIDASEGSCPDGSVTRYSPTTHPGARLPHTAVFDQNSDDASSSQHVSLHRTIKGDSLTLYTPDPNKWMAGLEGSSITVPISVVCLNATDPKLRKSGLDLLEIDDHGAVIVRPDGHVIWRSRADPNNDAAEIERLQSFLTPVWSTIYPPQGNL</sequence>
<dbReference type="Proteomes" id="UP000076881">
    <property type="component" value="Unassembled WGS sequence"/>
</dbReference>
<evidence type="ECO:0000313" key="6">
    <source>
        <dbReference type="EMBL" id="OAA82348.1"/>
    </source>
</evidence>
<keyword evidence="6" id="KW-0503">Monooxygenase</keyword>
<dbReference type="GO" id="GO:0005739">
    <property type="term" value="C:mitochondrion"/>
    <property type="evidence" value="ECO:0007669"/>
    <property type="project" value="TreeGrafter"/>
</dbReference>
<dbReference type="PANTHER" id="PTHR43004">
    <property type="entry name" value="TRK SYSTEM POTASSIUM UPTAKE PROTEIN"/>
    <property type="match status" value="1"/>
</dbReference>
<evidence type="ECO:0000256" key="1">
    <source>
        <dbReference type="ARBA" id="ARBA00022630"/>
    </source>
</evidence>
<dbReference type="OrthoDB" id="2690153at2759"/>
<proteinExistence type="predicted"/>
<dbReference type="GO" id="GO:0071949">
    <property type="term" value="F:FAD binding"/>
    <property type="evidence" value="ECO:0007669"/>
    <property type="project" value="InterPro"/>
</dbReference>
<dbReference type="GO" id="GO:0006744">
    <property type="term" value="P:ubiquinone biosynthetic process"/>
    <property type="evidence" value="ECO:0007669"/>
    <property type="project" value="TreeGrafter"/>
</dbReference>
<dbReference type="InterPro" id="IPR002938">
    <property type="entry name" value="FAD-bd"/>
</dbReference>
<evidence type="ECO:0000259" key="5">
    <source>
        <dbReference type="Pfam" id="PF01494"/>
    </source>
</evidence>
<keyword evidence="1" id="KW-0285">Flavoprotein</keyword>
<keyword evidence="7" id="KW-1185">Reference proteome</keyword>
<accession>A0A162L003</accession>
<feature type="transmembrane region" description="Helical" evidence="4">
    <location>
        <begin position="6"/>
        <end position="27"/>
    </location>
</feature>
<evidence type="ECO:0000256" key="3">
    <source>
        <dbReference type="ARBA" id="ARBA00023002"/>
    </source>
</evidence>
<dbReference type="InterPro" id="IPR050641">
    <property type="entry name" value="RIFMO-like"/>
</dbReference>
<keyword evidence="4" id="KW-0472">Membrane</keyword>
<dbReference type="STRING" id="1081108.A0A162L003"/>
<dbReference type="Pfam" id="PF01494">
    <property type="entry name" value="FAD_binding_3"/>
    <property type="match status" value="1"/>
</dbReference>
<reference evidence="6 7" key="1">
    <citation type="journal article" date="2016" name="Genome Biol. Evol.">
        <title>Divergent and convergent evolution of fungal pathogenicity.</title>
        <authorList>
            <person name="Shang Y."/>
            <person name="Xiao G."/>
            <person name="Zheng P."/>
            <person name="Cen K."/>
            <person name="Zhan S."/>
            <person name="Wang C."/>
        </authorList>
    </citation>
    <scope>NUCLEOTIDE SEQUENCE [LARGE SCALE GENOMIC DNA]</scope>
    <source>
        <strain evidence="6 7">RCEF 1005</strain>
    </source>
</reference>
<evidence type="ECO:0000313" key="7">
    <source>
        <dbReference type="Proteomes" id="UP000076881"/>
    </source>
</evidence>
<comment type="caution">
    <text evidence="6">The sequence shown here is derived from an EMBL/GenBank/DDBJ whole genome shotgun (WGS) entry which is preliminary data.</text>
</comment>
<keyword evidence="4" id="KW-0812">Transmembrane</keyword>
<organism evidence="6 7">
    <name type="scientific">Akanthomyces lecanii RCEF 1005</name>
    <dbReference type="NCBI Taxonomy" id="1081108"/>
    <lineage>
        <taxon>Eukaryota</taxon>
        <taxon>Fungi</taxon>
        <taxon>Dikarya</taxon>
        <taxon>Ascomycota</taxon>
        <taxon>Pezizomycotina</taxon>
        <taxon>Sordariomycetes</taxon>
        <taxon>Hypocreomycetidae</taxon>
        <taxon>Hypocreales</taxon>
        <taxon>Cordycipitaceae</taxon>
        <taxon>Akanthomyces</taxon>
        <taxon>Cordyceps confragosa</taxon>
    </lineage>
</organism>
<evidence type="ECO:0000256" key="4">
    <source>
        <dbReference type="SAM" id="Phobius"/>
    </source>
</evidence>
<keyword evidence="2" id="KW-0274">FAD</keyword>
<evidence type="ECO:0000256" key="2">
    <source>
        <dbReference type="ARBA" id="ARBA00022827"/>
    </source>
</evidence>
<dbReference type="Gene3D" id="3.50.50.60">
    <property type="entry name" value="FAD/NAD(P)-binding domain"/>
    <property type="match status" value="1"/>
</dbReference>
<name>A0A162L003_CORDF</name>